<evidence type="ECO:0000313" key="5">
    <source>
        <dbReference type="Proteomes" id="UP000735302"/>
    </source>
</evidence>
<dbReference type="Gene3D" id="3.40.50.150">
    <property type="entry name" value="Vaccinia Virus protein VP39"/>
    <property type="match status" value="1"/>
</dbReference>
<dbReference type="EMBL" id="BLXT01000945">
    <property type="protein sequence ID" value="GFN81628.1"/>
    <property type="molecule type" value="Genomic_DNA"/>
</dbReference>
<dbReference type="AlphaFoldDB" id="A0AAV3YF56"/>
<dbReference type="Pfam" id="PF05724">
    <property type="entry name" value="TPMT"/>
    <property type="match status" value="1"/>
</dbReference>
<keyword evidence="5" id="KW-1185">Reference proteome</keyword>
<dbReference type="SUPFAM" id="SSF53335">
    <property type="entry name" value="S-adenosyl-L-methionine-dependent methyltransferases"/>
    <property type="match status" value="1"/>
</dbReference>
<protein>
    <submittedName>
        <fullName evidence="4">Thiopurine s-methyltransferase</fullName>
    </submittedName>
</protein>
<dbReference type="PROSITE" id="PS51585">
    <property type="entry name" value="SAM_MT_TPMT"/>
    <property type="match status" value="1"/>
</dbReference>
<dbReference type="InterPro" id="IPR029063">
    <property type="entry name" value="SAM-dependent_MTases_sf"/>
</dbReference>
<proteinExistence type="predicted"/>
<comment type="caution">
    <text evidence="4">The sequence shown here is derived from an EMBL/GenBank/DDBJ whole genome shotgun (WGS) entry which is preliminary data.</text>
</comment>
<evidence type="ECO:0000313" key="4">
    <source>
        <dbReference type="EMBL" id="GFN81628.1"/>
    </source>
</evidence>
<dbReference type="PANTHER" id="PTHR10259:SF11">
    <property type="entry name" value="THIOPURINE S-METHYLTRANSFERASE"/>
    <property type="match status" value="1"/>
</dbReference>
<evidence type="ECO:0000256" key="2">
    <source>
        <dbReference type="ARBA" id="ARBA00022679"/>
    </source>
</evidence>
<gene>
    <name evidence="4" type="ORF">PoB_000813400</name>
</gene>
<dbReference type="GO" id="GO:0032259">
    <property type="term" value="P:methylation"/>
    <property type="evidence" value="ECO:0007669"/>
    <property type="project" value="UniProtKB-KW"/>
</dbReference>
<dbReference type="GO" id="GO:0008119">
    <property type="term" value="F:thiopurine S-methyltransferase activity"/>
    <property type="evidence" value="ECO:0007669"/>
    <property type="project" value="TreeGrafter"/>
</dbReference>
<accession>A0AAV3YF56</accession>
<keyword evidence="2" id="KW-0808">Transferase</keyword>
<evidence type="ECO:0000256" key="1">
    <source>
        <dbReference type="ARBA" id="ARBA00022603"/>
    </source>
</evidence>
<keyword evidence="3" id="KW-0949">S-adenosyl-L-methionine</keyword>
<dbReference type="PANTHER" id="PTHR10259">
    <property type="entry name" value="THIOPURINE S-METHYLTRANSFERASE"/>
    <property type="match status" value="1"/>
</dbReference>
<reference evidence="4 5" key="1">
    <citation type="journal article" date="2021" name="Elife">
        <title>Chloroplast acquisition without the gene transfer in kleptoplastic sea slugs, Plakobranchus ocellatus.</title>
        <authorList>
            <person name="Maeda T."/>
            <person name="Takahashi S."/>
            <person name="Yoshida T."/>
            <person name="Shimamura S."/>
            <person name="Takaki Y."/>
            <person name="Nagai Y."/>
            <person name="Toyoda A."/>
            <person name="Suzuki Y."/>
            <person name="Arimoto A."/>
            <person name="Ishii H."/>
            <person name="Satoh N."/>
            <person name="Nishiyama T."/>
            <person name="Hasebe M."/>
            <person name="Maruyama T."/>
            <person name="Minagawa J."/>
            <person name="Obokata J."/>
            <person name="Shigenobu S."/>
        </authorList>
    </citation>
    <scope>NUCLEOTIDE SEQUENCE [LARGE SCALE GENOMIC DNA]</scope>
</reference>
<dbReference type="Proteomes" id="UP000735302">
    <property type="component" value="Unassembled WGS sequence"/>
</dbReference>
<sequence length="156" mass="17469">MSYPYTPEDPLKYWSYRYDAGNHEWHTETVNPLLVKYYGRLNPDGSVKKILVTMCGMSVDMNWFVEKGLEVVGVDIALQGIKKYMSTSGHKWSESAAPQLGPDAQLFTVPGGSIDCVAPYIVTEMVQLSCIKLLDILSAIEPLDIVALLHMLIHYS</sequence>
<dbReference type="InterPro" id="IPR008854">
    <property type="entry name" value="TPMT"/>
</dbReference>
<evidence type="ECO:0000256" key="3">
    <source>
        <dbReference type="ARBA" id="ARBA00022691"/>
    </source>
</evidence>
<organism evidence="4 5">
    <name type="scientific">Plakobranchus ocellatus</name>
    <dbReference type="NCBI Taxonomy" id="259542"/>
    <lineage>
        <taxon>Eukaryota</taxon>
        <taxon>Metazoa</taxon>
        <taxon>Spiralia</taxon>
        <taxon>Lophotrochozoa</taxon>
        <taxon>Mollusca</taxon>
        <taxon>Gastropoda</taxon>
        <taxon>Heterobranchia</taxon>
        <taxon>Euthyneura</taxon>
        <taxon>Panpulmonata</taxon>
        <taxon>Sacoglossa</taxon>
        <taxon>Placobranchoidea</taxon>
        <taxon>Plakobranchidae</taxon>
        <taxon>Plakobranchus</taxon>
    </lineage>
</organism>
<name>A0AAV3YF56_9GAST</name>
<keyword evidence="1" id="KW-0489">Methyltransferase</keyword>